<dbReference type="GO" id="GO:0003677">
    <property type="term" value="F:DNA binding"/>
    <property type="evidence" value="ECO:0007669"/>
    <property type="project" value="UniProtKB-KW"/>
</dbReference>
<keyword evidence="5" id="KW-1185">Reference proteome</keyword>
<keyword evidence="1 4" id="KW-0238">DNA-binding</keyword>
<name>A0A9W5WTL1_BABOV</name>
<dbReference type="Gene3D" id="4.10.520.10">
    <property type="entry name" value="IHF-like DNA-binding proteins"/>
    <property type="match status" value="1"/>
</dbReference>
<gene>
    <name evidence="4" type="ORF">BaOVIS_003370</name>
</gene>
<dbReference type="EMBL" id="BLIY01000003">
    <property type="protein sequence ID" value="GFE52933.1"/>
    <property type="molecule type" value="Genomic_DNA"/>
</dbReference>
<dbReference type="AlphaFoldDB" id="A0A9W5WTL1"/>
<reference evidence="4" key="1">
    <citation type="submission" date="2019-12" db="EMBL/GenBank/DDBJ databases">
        <title>Genome sequence of Babesia ovis.</title>
        <authorList>
            <person name="Yamagishi J."/>
            <person name="Sevinc F."/>
            <person name="Xuan X."/>
        </authorList>
    </citation>
    <scope>NUCLEOTIDE SEQUENCE</scope>
    <source>
        <strain evidence="4">Selcuk</strain>
    </source>
</reference>
<evidence type="ECO:0000256" key="1">
    <source>
        <dbReference type="ARBA" id="ARBA00023125"/>
    </source>
</evidence>
<organism evidence="4 5">
    <name type="scientific">Babesia ovis</name>
    <dbReference type="NCBI Taxonomy" id="5869"/>
    <lineage>
        <taxon>Eukaryota</taxon>
        <taxon>Sar</taxon>
        <taxon>Alveolata</taxon>
        <taxon>Apicomplexa</taxon>
        <taxon>Aconoidasida</taxon>
        <taxon>Piroplasmida</taxon>
        <taxon>Babesiidae</taxon>
        <taxon>Babesia</taxon>
    </lineage>
</organism>
<protein>
    <submittedName>
        <fullName evidence="4">DNA-binding HRL18</fullName>
    </submittedName>
</protein>
<dbReference type="SUPFAM" id="SSF47729">
    <property type="entry name" value="IHF-like DNA-binding proteins"/>
    <property type="match status" value="1"/>
</dbReference>
<feature type="signal peptide" evidence="3">
    <location>
        <begin position="1"/>
        <end position="25"/>
    </location>
</feature>
<dbReference type="Pfam" id="PF00216">
    <property type="entry name" value="Bac_DNA_binding"/>
    <property type="match status" value="1"/>
</dbReference>
<comment type="caution">
    <text evidence="4">The sequence shown here is derived from an EMBL/GenBank/DDBJ whole genome shotgun (WGS) entry which is preliminary data.</text>
</comment>
<feature type="chain" id="PRO_5040944971" evidence="3">
    <location>
        <begin position="26"/>
        <end position="174"/>
    </location>
</feature>
<evidence type="ECO:0000313" key="4">
    <source>
        <dbReference type="EMBL" id="GFE52933.1"/>
    </source>
</evidence>
<sequence>MFSFSVFIYFALCIGGFVRVPSVVAHRSSGRNSLPSALDTTNSAFITNPTRSQASFGAENARASSAVDATPMGAEPETVTKKQIVAEIAQTLNMTQKDVGTVVDEFLKSIVKHMGENKEISIPKFGLFHNSMRGARVMKNLQTGEKFTAKPVNVPNLRFYEAVKNEVNGSPKRN</sequence>
<dbReference type="OrthoDB" id="365662at2759"/>
<evidence type="ECO:0000256" key="3">
    <source>
        <dbReference type="SAM" id="SignalP"/>
    </source>
</evidence>
<dbReference type="Proteomes" id="UP001057455">
    <property type="component" value="Unassembled WGS sequence"/>
</dbReference>
<dbReference type="InterPro" id="IPR000119">
    <property type="entry name" value="Hist_DNA-bd"/>
</dbReference>
<accession>A0A9W5WTL1</accession>
<proteinExistence type="inferred from homology"/>
<comment type="similarity">
    <text evidence="2">Belongs to the bacterial histone-like protein family.</text>
</comment>
<evidence type="ECO:0000313" key="5">
    <source>
        <dbReference type="Proteomes" id="UP001057455"/>
    </source>
</evidence>
<evidence type="ECO:0000256" key="2">
    <source>
        <dbReference type="RuleBase" id="RU003939"/>
    </source>
</evidence>
<dbReference type="PANTHER" id="PTHR33175">
    <property type="entry name" value="DNA-BINDING PROTEIN HU"/>
    <property type="match status" value="1"/>
</dbReference>
<dbReference type="InterPro" id="IPR010992">
    <property type="entry name" value="IHF-like_DNA-bd_dom_sf"/>
</dbReference>
<dbReference type="SMART" id="SM00411">
    <property type="entry name" value="BHL"/>
    <property type="match status" value="1"/>
</dbReference>
<dbReference type="GO" id="GO:0030527">
    <property type="term" value="F:structural constituent of chromatin"/>
    <property type="evidence" value="ECO:0007669"/>
    <property type="project" value="InterPro"/>
</dbReference>
<dbReference type="PANTHER" id="PTHR33175:SF3">
    <property type="entry name" value="DNA-BINDING PROTEIN HU-BETA"/>
    <property type="match status" value="1"/>
</dbReference>
<keyword evidence="3" id="KW-0732">Signal</keyword>